<dbReference type="Gene3D" id="3.40.630.30">
    <property type="match status" value="1"/>
</dbReference>
<dbReference type="InterPro" id="IPR045057">
    <property type="entry name" value="Gcn5-rel_NAT"/>
</dbReference>
<comment type="caution">
    <text evidence="3">The sequence shown here is derived from an EMBL/GenBank/DDBJ whole genome shotgun (WGS) entry which is preliminary data.</text>
</comment>
<dbReference type="PROSITE" id="PS51729">
    <property type="entry name" value="GNAT_YJDJ"/>
    <property type="match status" value="1"/>
</dbReference>
<name>A0A2S9J6Q7_9SPHI</name>
<evidence type="ECO:0000313" key="3">
    <source>
        <dbReference type="EMBL" id="PRD48461.1"/>
    </source>
</evidence>
<feature type="domain" description="N-acetyltransferase" evidence="2">
    <location>
        <begin position="6"/>
        <end position="93"/>
    </location>
</feature>
<gene>
    <name evidence="3" type="ORF">C5745_04455</name>
</gene>
<dbReference type="GO" id="GO:0016747">
    <property type="term" value="F:acyltransferase activity, transferring groups other than amino-acyl groups"/>
    <property type="evidence" value="ECO:0007669"/>
    <property type="project" value="InterPro"/>
</dbReference>
<dbReference type="PROSITE" id="PS51186">
    <property type="entry name" value="GNAT"/>
    <property type="match status" value="1"/>
</dbReference>
<evidence type="ECO:0000259" key="2">
    <source>
        <dbReference type="PROSITE" id="PS51729"/>
    </source>
</evidence>
<dbReference type="RefSeq" id="WP_105715781.1">
    <property type="nucleotide sequence ID" value="NZ_PVBQ01000003.1"/>
</dbReference>
<dbReference type="PANTHER" id="PTHR31435">
    <property type="entry name" value="PROTEIN NATD1"/>
    <property type="match status" value="1"/>
</dbReference>
<reference evidence="3 4" key="1">
    <citation type="submission" date="2018-02" db="EMBL/GenBank/DDBJ databases">
        <title>The draft genome of Sphingobacterium sp. 5JN-11.</title>
        <authorList>
            <person name="Liu L."/>
            <person name="Li L."/>
            <person name="Liang L."/>
            <person name="Zhang X."/>
            <person name="Wang T."/>
        </authorList>
    </citation>
    <scope>NUCLEOTIDE SEQUENCE [LARGE SCALE GENOMIC DNA]</scope>
    <source>
        <strain evidence="3 4">5JN-11</strain>
    </source>
</reference>
<dbReference type="CDD" id="cd04301">
    <property type="entry name" value="NAT_SF"/>
    <property type="match status" value="1"/>
</dbReference>
<feature type="domain" description="N-acetyltransferase" evidence="1">
    <location>
        <begin position="1"/>
        <end position="94"/>
    </location>
</feature>
<proteinExistence type="predicted"/>
<dbReference type="InterPro" id="IPR000182">
    <property type="entry name" value="GNAT_dom"/>
</dbReference>
<dbReference type="EMBL" id="PVBQ01000003">
    <property type="protein sequence ID" value="PRD48461.1"/>
    <property type="molecule type" value="Genomic_DNA"/>
</dbReference>
<keyword evidence="3" id="KW-0808">Transferase</keyword>
<protein>
    <submittedName>
        <fullName evidence="3">GNAT family N-acetyltransferase</fullName>
    </submittedName>
</protein>
<dbReference type="AlphaFoldDB" id="A0A2S9J6Q7"/>
<sequence length="94" mass="10403">MEVLLKVSGAKGSAVAQENDRRAGMMSYSIAGPNLIIIDHTEVEPAYNGRGVGKQMLYKIVEMARKESIKIIPLCPFAAKMFEKFDDIKDVLKS</sequence>
<evidence type="ECO:0000313" key="4">
    <source>
        <dbReference type="Proteomes" id="UP000239711"/>
    </source>
</evidence>
<dbReference type="InterPro" id="IPR031165">
    <property type="entry name" value="GNAT_YJDJ"/>
</dbReference>
<keyword evidence="4" id="KW-1185">Reference proteome</keyword>
<dbReference type="Proteomes" id="UP000239711">
    <property type="component" value="Unassembled WGS sequence"/>
</dbReference>
<dbReference type="InterPro" id="IPR016181">
    <property type="entry name" value="Acyl_CoA_acyltransferase"/>
</dbReference>
<organism evidence="3 4">
    <name type="scientific">Sphingobacterium haloxyli</name>
    <dbReference type="NCBI Taxonomy" id="2100533"/>
    <lineage>
        <taxon>Bacteria</taxon>
        <taxon>Pseudomonadati</taxon>
        <taxon>Bacteroidota</taxon>
        <taxon>Sphingobacteriia</taxon>
        <taxon>Sphingobacteriales</taxon>
        <taxon>Sphingobacteriaceae</taxon>
        <taxon>Sphingobacterium</taxon>
    </lineage>
</organism>
<evidence type="ECO:0000259" key="1">
    <source>
        <dbReference type="PROSITE" id="PS51186"/>
    </source>
</evidence>
<dbReference type="OrthoDB" id="9793389at2"/>
<dbReference type="Pfam" id="PF14542">
    <property type="entry name" value="Acetyltransf_CG"/>
    <property type="match status" value="1"/>
</dbReference>
<dbReference type="SUPFAM" id="SSF55729">
    <property type="entry name" value="Acyl-CoA N-acyltransferases (Nat)"/>
    <property type="match status" value="1"/>
</dbReference>
<dbReference type="PANTHER" id="PTHR31435:SF10">
    <property type="entry name" value="BSR4717 PROTEIN"/>
    <property type="match status" value="1"/>
</dbReference>
<accession>A0A2S9J6Q7</accession>